<proteinExistence type="predicted"/>
<sequence>MKARMDSTLRDARLKHQVQRCLEKPEPHVLALQQEPCGPGEPSTSDGKATVPCDADLGQCTAKAVSCDVDFTVKTVSCGGDFTVKTVSCDIDSGLFRHPRLRSDTRTPGAPDSQKLAEQLPWSLHGLFPKVTSVRRRTRQINPPVWIASPFRI</sequence>
<accession>A0A6B0S5D8</accession>
<evidence type="ECO:0000313" key="2">
    <source>
        <dbReference type="Proteomes" id="UP000322234"/>
    </source>
</evidence>
<dbReference type="AlphaFoldDB" id="A0A6B0S5D8"/>
<gene>
    <name evidence="1" type="ORF">E5288_WYG019703</name>
</gene>
<dbReference type="Proteomes" id="UP000322234">
    <property type="component" value="Unassembled WGS sequence"/>
</dbReference>
<organism evidence="1 2">
    <name type="scientific">Bos mutus</name>
    <name type="common">wild yak</name>
    <dbReference type="NCBI Taxonomy" id="72004"/>
    <lineage>
        <taxon>Eukaryota</taxon>
        <taxon>Metazoa</taxon>
        <taxon>Chordata</taxon>
        <taxon>Craniata</taxon>
        <taxon>Vertebrata</taxon>
        <taxon>Euteleostomi</taxon>
        <taxon>Mammalia</taxon>
        <taxon>Eutheria</taxon>
        <taxon>Laurasiatheria</taxon>
        <taxon>Artiodactyla</taxon>
        <taxon>Ruminantia</taxon>
        <taxon>Pecora</taxon>
        <taxon>Bovidae</taxon>
        <taxon>Bovinae</taxon>
        <taxon>Bos</taxon>
    </lineage>
</organism>
<comment type="caution">
    <text evidence="1">The sequence shown here is derived from an EMBL/GenBank/DDBJ whole genome shotgun (WGS) entry which is preliminary data.</text>
</comment>
<dbReference type="EMBL" id="VBQZ03000191">
    <property type="protein sequence ID" value="MXQ97440.1"/>
    <property type="molecule type" value="Genomic_DNA"/>
</dbReference>
<keyword evidence="2" id="KW-1185">Reference proteome</keyword>
<evidence type="ECO:0000313" key="1">
    <source>
        <dbReference type="EMBL" id="MXQ97440.1"/>
    </source>
</evidence>
<reference evidence="1" key="1">
    <citation type="submission" date="2019-10" db="EMBL/GenBank/DDBJ databases">
        <title>The sequence and de novo assembly of the wild yak genome.</title>
        <authorList>
            <person name="Liu Y."/>
        </authorList>
    </citation>
    <scope>NUCLEOTIDE SEQUENCE [LARGE SCALE GENOMIC DNA]</scope>
    <source>
        <strain evidence="1">WY2019</strain>
    </source>
</reference>
<protein>
    <submittedName>
        <fullName evidence="1">Uncharacterized protein</fullName>
    </submittedName>
</protein>
<name>A0A6B0S5D8_9CETA</name>